<evidence type="ECO:0000313" key="3">
    <source>
        <dbReference type="Proteomes" id="UP000664382"/>
    </source>
</evidence>
<dbReference type="SUPFAM" id="SSF55464">
    <property type="entry name" value="Origin of replication-binding domain, RBD-like"/>
    <property type="match status" value="1"/>
</dbReference>
<protein>
    <submittedName>
        <fullName evidence="2">Relaxase domain-containing protein</fullName>
    </submittedName>
</protein>
<dbReference type="RefSeq" id="WP_208095295.1">
    <property type="nucleotide sequence ID" value="NZ_JAGDYM010000003.1"/>
</dbReference>
<organism evidence="2 3">
    <name type="scientific">Leucobacter weissii</name>
    <dbReference type="NCBI Taxonomy" id="1983706"/>
    <lineage>
        <taxon>Bacteria</taxon>
        <taxon>Bacillati</taxon>
        <taxon>Actinomycetota</taxon>
        <taxon>Actinomycetes</taxon>
        <taxon>Micrococcales</taxon>
        <taxon>Microbacteriaceae</taxon>
        <taxon>Leucobacter</taxon>
    </lineage>
</organism>
<gene>
    <name evidence="2" type="ORF">J4H92_01690</name>
</gene>
<dbReference type="Pfam" id="PF08751">
    <property type="entry name" value="TrwC"/>
    <property type="match status" value="1"/>
</dbReference>
<comment type="caution">
    <text evidence="2">The sequence shown here is derived from an EMBL/GenBank/DDBJ whole genome shotgun (WGS) entry which is preliminary data.</text>
</comment>
<keyword evidence="3" id="KW-1185">Reference proteome</keyword>
<evidence type="ECO:0000313" key="2">
    <source>
        <dbReference type="EMBL" id="MBO1900658.1"/>
    </source>
</evidence>
<dbReference type="Proteomes" id="UP000664382">
    <property type="component" value="Unassembled WGS sequence"/>
</dbReference>
<reference evidence="2" key="1">
    <citation type="submission" date="2021-03" db="EMBL/GenBank/DDBJ databases">
        <title>Leucobacter chromiisoli sp. nov., isolated from chromium-containing soil of chemical plant.</title>
        <authorList>
            <person name="Xu Z."/>
        </authorList>
    </citation>
    <scope>NUCLEOTIDE SEQUENCE</scope>
    <source>
        <strain evidence="2">S27</strain>
    </source>
</reference>
<accession>A0A939SAR0</accession>
<feature type="domain" description="TrwC relaxase" evidence="1">
    <location>
        <begin position="30"/>
        <end position="187"/>
    </location>
</feature>
<name>A0A939SAR0_9MICO</name>
<sequence length="215" mass="23222">MHASRTRSSRAGGRRAVLTVALIGANRNAWGYLLETVADEHTLDRAEGKAAYYMAGGTPPGVWVGTGLTDLGLPEGADVAEGHLVALFGEGVHPITGATLGRRFNTPTPLEERIRARIQAAAADPVNRDLSREEFQQLGDRIRQEETENPVPQSVAGFEFVFSPPKSVSAWWVLADPQHKHRIRAAHLIRSIRSTPIGDASARASHAPRVERGGS</sequence>
<proteinExistence type="predicted"/>
<dbReference type="AlphaFoldDB" id="A0A939SAR0"/>
<dbReference type="EMBL" id="JAGDYM010000003">
    <property type="protein sequence ID" value="MBO1900658.1"/>
    <property type="molecule type" value="Genomic_DNA"/>
</dbReference>
<dbReference type="InterPro" id="IPR014862">
    <property type="entry name" value="TrwC"/>
</dbReference>
<evidence type="ECO:0000259" key="1">
    <source>
        <dbReference type="Pfam" id="PF08751"/>
    </source>
</evidence>